<reference evidence="2" key="1">
    <citation type="journal article" date="2019" name="Int. J. Syst. Evol. Microbiol.">
        <title>The Global Catalogue of Microorganisms (GCM) 10K type strain sequencing project: providing services to taxonomists for standard genome sequencing and annotation.</title>
        <authorList>
            <consortium name="The Broad Institute Genomics Platform"/>
            <consortium name="The Broad Institute Genome Sequencing Center for Infectious Disease"/>
            <person name="Wu L."/>
            <person name="Ma J."/>
        </authorList>
    </citation>
    <scope>NUCLEOTIDE SEQUENCE [LARGE SCALE GENOMIC DNA]</scope>
    <source>
        <strain evidence="2">PCU 347</strain>
    </source>
</reference>
<name>A0ABV8TLZ3_9ACTN</name>
<dbReference type="RefSeq" id="WP_381743007.1">
    <property type="nucleotide sequence ID" value="NZ_JBHSDP010000027.1"/>
</dbReference>
<organism evidence="1 2">
    <name type="scientific">Streptomyces andamanensis</name>
    <dbReference type="NCBI Taxonomy" id="1565035"/>
    <lineage>
        <taxon>Bacteria</taxon>
        <taxon>Bacillati</taxon>
        <taxon>Actinomycetota</taxon>
        <taxon>Actinomycetes</taxon>
        <taxon>Kitasatosporales</taxon>
        <taxon>Streptomycetaceae</taxon>
        <taxon>Streptomyces</taxon>
    </lineage>
</organism>
<accession>A0ABV8TLZ3</accession>
<dbReference type="Proteomes" id="UP001595824">
    <property type="component" value="Unassembled WGS sequence"/>
</dbReference>
<evidence type="ECO:0000313" key="1">
    <source>
        <dbReference type="EMBL" id="MFC4331617.1"/>
    </source>
</evidence>
<keyword evidence="2" id="KW-1185">Reference proteome</keyword>
<protein>
    <submittedName>
        <fullName evidence="1">Uncharacterized protein</fullName>
    </submittedName>
</protein>
<dbReference type="EMBL" id="JBHSDP010000027">
    <property type="protein sequence ID" value="MFC4331617.1"/>
    <property type="molecule type" value="Genomic_DNA"/>
</dbReference>
<sequence>MDVFLTPAAAGPEEIRRILAEAFRVPVSGVDVSEQSEVRSRSWDALVTCEYEHLARAAAGGLSWVLGVYAAREVERRPAGEELAAHLAGRLRVPVFHTWDGGLPWINRVALPGGGVTLARVTEAGGPEAGFSVEAAEAPITGMPHVPVLHLPEVVRAFPVPTPLTDAVLPMGAMSGPERRARGALAGWERLCVRLRSGWPPRGWYSAALYAEDLAWRDTLAAALADLPDGLRHEATGLLRELDGEYRASTLNDAGHALSAALRTEAATTAPPPGRAWYWNRRPQHLPWAEPK</sequence>
<gene>
    <name evidence="1" type="ORF">ACFPC0_28360</name>
</gene>
<proteinExistence type="predicted"/>
<evidence type="ECO:0000313" key="2">
    <source>
        <dbReference type="Proteomes" id="UP001595824"/>
    </source>
</evidence>
<comment type="caution">
    <text evidence="1">The sequence shown here is derived from an EMBL/GenBank/DDBJ whole genome shotgun (WGS) entry which is preliminary data.</text>
</comment>